<proteinExistence type="predicted"/>
<dbReference type="EMBL" id="JASDAP010000027">
    <property type="protein sequence ID" value="KAK1877609.1"/>
    <property type="molecule type" value="Genomic_DNA"/>
</dbReference>
<evidence type="ECO:0000313" key="3">
    <source>
        <dbReference type="Proteomes" id="UP001228049"/>
    </source>
</evidence>
<gene>
    <name evidence="2" type="ORF">KUDE01_002918</name>
</gene>
<protein>
    <submittedName>
        <fullName evidence="2">Alpha-28-sialyltransferase 8F</fullName>
    </submittedName>
</protein>
<name>A0AAD9ETD4_DISEL</name>
<keyword evidence="3" id="KW-1185">Reference proteome</keyword>
<dbReference type="Proteomes" id="UP001228049">
    <property type="component" value="Unassembled WGS sequence"/>
</dbReference>
<feature type="region of interest" description="Disordered" evidence="1">
    <location>
        <begin position="264"/>
        <end position="288"/>
    </location>
</feature>
<sequence length="288" mass="30957">MKGDHEKLSISLMITLLFGEPADHCPLDHCGQQVSIHIVPSGPPSPKKIPPWPSDLCKGCVRVRVCDRALIEKLSSQCQGFDRAIITQANTPVGSNIVYAAENKKTLKVTPGIFSTFIKLPRSFFCGPPAVTQTENNSEPVDMTGCCMAANTALSWIVGRLFVWCKTDKQVREAATPSAWAVSAKSNACFCLMDVVTMLQGSKGSSTSSPCPHYHCASEHVCVCPCKEQNNEDREKPRYCAAGQAGDVFSCVISPEACHSPVATPLPAPSPRVKPSSQWGEGSKHIAG</sequence>
<evidence type="ECO:0000313" key="2">
    <source>
        <dbReference type="EMBL" id="KAK1877609.1"/>
    </source>
</evidence>
<reference evidence="2" key="1">
    <citation type="submission" date="2023-04" db="EMBL/GenBank/DDBJ databases">
        <title>Chromosome-level genome of Chaenocephalus aceratus.</title>
        <authorList>
            <person name="Park H."/>
        </authorList>
    </citation>
    <scope>NUCLEOTIDE SEQUENCE</scope>
    <source>
        <strain evidence="2">DE</strain>
        <tissue evidence="2">Muscle</tissue>
    </source>
</reference>
<comment type="caution">
    <text evidence="2">The sequence shown here is derived from an EMBL/GenBank/DDBJ whole genome shotgun (WGS) entry which is preliminary data.</text>
</comment>
<evidence type="ECO:0000256" key="1">
    <source>
        <dbReference type="SAM" id="MobiDB-lite"/>
    </source>
</evidence>
<organism evidence="2 3">
    <name type="scientific">Dissostichus eleginoides</name>
    <name type="common">Patagonian toothfish</name>
    <name type="synonym">Dissostichus amissus</name>
    <dbReference type="NCBI Taxonomy" id="100907"/>
    <lineage>
        <taxon>Eukaryota</taxon>
        <taxon>Metazoa</taxon>
        <taxon>Chordata</taxon>
        <taxon>Craniata</taxon>
        <taxon>Vertebrata</taxon>
        <taxon>Euteleostomi</taxon>
        <taxon>Actinopterygii</taxon>
        <taxon>Neopterygii</taxon>
        <taxon>Teleostei</taxon>
        <taxon>Neoteleostei</taxon>
        <taxon>Acanthomorphata</taxon>
        <taxon>Eupercaria</taxon>
        <taxon>Perciformes</taxon>
        <taxon>Notothenioidei</taxon>
        <taxon>Nototheniidae</taxon>
        <taxon>Dissostichus</taxon>
    </lineage>
</organism>
<dbReference type="AlphaFoldDB" id="A0AAD9ETD4"/>
<accession>A0AAD9ETD4</accession>